<name>A0A2U2AKX9_9GAMM</name>
<evidence type="ECO:0000256" key="9">
    <source>
        <dbReference type="ARBA" id="ARBA00033063"/>
    </source>
</evidence>
<evidence type="ECO:0000313" key="16">
    <source>
        <dbReference type="Proteomes" id="UP000245059"/>
    </source>
</evidence>
<dbReference type="PANTHER" id="PTHR12815">
    <property type="entry name" value="SORTING AND ASSEMBLY MACHINERY SAMM50 PROTEIN FAMILY MEMBER"/>
    <property type="match status" value="1"/>
</dbReference>
<dbReference type="EMBL" id="QEWV01000018">
    <property type="protein sequence ID" value="PWD89229.1"/>
    <property type="molecule type" value="Genomic_DNA"/>
</dbReference>
<dbReference type="Proteomes" id="UP000245059">
    <property type="component" value="Unassembled WGS sequence"/>
</dbReference>
<gene>
    <name evidence="14" type="ORF">DC077_08865</name>
    <name evidence="15" type="ORF">DC078_10130</name>
</gene>
<dbReference type="OrthoDB" id="9769707at2"/>
<dbReference type="Proteomes" id="UP000245217">
    <property type="component" value="Unassembled WGS sequence"/>
</dbReference>
<proteinExistence type="inferred from homology"/>
<feature type="chain" id="PRO_5015608152" description="Translocation and assembly module subunit TamA" evidence="11">
    <location>
        <begin position="24"/>
        <end position="594"/>
    </location>
</feature>
<evidence type="ECO:0000256" key="8">
    <source>
        <dbReference type="ARBA" id="ARBA00023237"/>
    </source>
</evidence>
<comment type="caution">
    <text evidence="14">The sequence shown here is derived from an EMBL/GenBank/DDBJ whole genome shotgun (WGS) entry which is preliminary data.</text>
</comment>
<dbReference type="Pfam" id="PF17243">
    <property type="entry name" value="POTRA_TamA_1"/>
    <property type="match status" value="1"/>
</dbReference>
<dbReference type="GO" id="GO:0009306">
    <property type="term" value="P:protein secretion"/>
    <property type="evidence" value="ECO:0007669"/>
    <property type="project" value="TreeGrafter"/>
</dbReference>
<dbReference type="EMBL" id="QEWW01000008">
    <property type="protein sequence ID" value="PWD83798.1"/>
    <property type="molecule type" value="Genomic_DNA"/>
</dbReference>
<evidence type="ECO:0000256" key="6">
    <source>
        <dbReference type="ARBA" id="ARBA00022729"/>
    </source>
</evidence>
<feature type="domain" description="Bacterial surface antigen (D15)" evidence="12">
    <location>
        <begin position="419"/>
        <end position="592"/>
    </location>
</feature>
<evidence type="ECO:0000256" key="4">
    <source>
        <dbReference type="ARBA" id="ARBA00022452"/>
    </source>
</evidence>
<evidence type="ECO:0000256" key="1">
    <source>
        <dbReference type="ARBA" id="ARBA00004442"/>
    </source>
</evidence>
<evidence type="ECO:0000256" key="10">
    <source>
        <dbReference type="ARBA" id="ARBA00093548"/>
    </source>
</evidence>
<dbReference type="InterPro" id="IPR039910">
    <property type="entry name" value="D15-like"/>
</dbReference>
<dbReference type="Gene3D" id="3.10.20.310">
    <property type="entry name" value="membrane protein fhac"/>
    <property type="match status" value="3"/>
</dbReference>
<evidence type="ECO:0000313" key="17">
    <source>
        <dbReference type="Proteomes" id="UP000245217"/>
    </source>
</evidence>
<evidence type="ECO:0000256" key="5">
    <source>
        <dbReference type="ARBA" id="ARBA00022692"/>
    </source>
</evidence>
<dbReference type="GO" id="GO:0009279">
    <property type="term" value="C:cell outer membrane"/>
    <property type="evidence" value="ECO:0007669"/>
    <property type="project" value="UniProtKB-SubCell"/>
</dbReference>
<evidence type="ECO:0000259" key="13">
    <source>
        <dbReference type="Pfam" id="PF17243"/>
    </source>
</evidence>
<dbReference type="InterPro" id="IPR000184">
    <property type="entry name" value="Bac_surfAg_D15"/>
</dbReference>
<evidence type="ECO:0000313" key="15">
    <source>
        <dbReference type="EMBL" id="PWD89229.1"/>
    </source>
</evidence>
<evidence type="ECO:0000313" key="14">
    <source>
        <dbReference type="EMBL" id="PWD83798.1"/>
    </source>
</evidence>
<protein>
    <recommendedName>
        <fullName evidence="3">Translocation and assembly module subunit TamA</fullName>
    </recommendedName>
    <alternativeName>
        <fullName evidence="9">Autotransporter assembly factor TamA</fullName>
    </alternativeName>
</protein>
<comment type="similarity">
    <text evidence="2">Belongs to the TamA family.</text>
</comment>
<keyword evidence="8" id="KW-0998">Cell outer membrane</keyword>
<organism evidence="14 16">
    <name type="scientific">Ignatzschineria cameli</name>
    <dbReference type="NCBI Taxonomy" id="2182793"/>
    <lineage>
        <taxon>Bacteria</taxon>
        <taxon>Pseudomonadati</taxon>
        <taxon>Pseudomonadota</taxon>
        <taxon>Gammaproteobacteria</taxon>
        <taxon>Cardiobacteriales</taxon>
        <taxon>Ignatzschineriaceae</taxon>
        <taxon>Ignatzschineria</taxon>
    </lineage>
</organism>
<keyword evidence="6 11" id="KW-0732">Signal</keyword>
<evidence type="ECO:0000256" key="11">
    <source>
        <dbReference type="SAM" id="SignalP"/>
    </source>
</evidence>
<dbReference type="InterPro" id="IPR035243">
    <property type="entry name" value="TamA_POTRA_Dom_1"/>
</dbReference>
<sequence>MKKTKLFTLLLISLCSLPIITFAERKMMVKIEGIDNKKALTNAKNATAIYALNDKEAPPDLRIEWLYQEGINQIADALQPYGYYRAKIDADLLYQKEQVTVIYHVNPGPQIPIGSLVLEVTDLEAIKERDTPEAEKEYQAFEKIITGTKMKVGAPLNHTQYESTKSKLSEKASALGYFDAYYPHHQLLVNLITYQADIDLVMTLGPRYHFGDTTFHQEYFATEFLDRFLHNMRSQNDYSDQKLIQLQSTFNEADYFEDVVIVPRPNFEEKEVPLDIYLRPRKQRTLSLGVGYSSDIGLKAMAGMNWHYINRYGHKLFTNLLWAQKRRDALINYQIPGSHPVQDRYNIFFNYNFEDTSTKDYTTYLVGASKERVRDQYQYGFSLHYQYDRFRDIEGVRQNSKLLIPTLYGEWKSSPNLPFDQFGFKIEGRVRGAIKNVAADISFLQTSATIHTYLPITDSDRFVLRAGAGYTKIRDNDLHKLPPSLRFYTGGDNTVRGYKYDGIGDKGYNGDIYGGKKMVMASVEYEHKITPSFAVVGFVDAGDAYNGHANLKYGAGTGIRWYSPIGSVRLDIAHGFNKEFGETVKLHLNIGTDL</sequence>
<comment type="subunit">
    <text evidence="10">Interacts with TamB to form the translocation and assembly module (TAM).</text>
</comment>
<feature type="signal peptide" evidence="11">
    <location>
        <begin position="1"/>
        <end position="23"/>
    </location>
</feature>
<keyword evidence="17" id="KW-1185">Reference proteome</keyword>
<dbReference type="Pfam" id="PF01103">
    <property type="entry name" value="Omp85"/>
    <property type="match status" value="1"/>
</dbReference>
<dbReference type="GO" id="GO:0097347">
    <property type="term" value="C:TAM protein secretion complex"/>
    <property type="evidence" value="ECO:0007669"/>
    <property type="project" value="TreeGrafter"/>
</dbReference>
<evidence type="ECO:0000259" key="12">
    <source>
        <dbReference type="Pfam" id="PF01103"/>
    </source>
</evidence>
<comment type="subcellular location">
    <subcellularLocation>
        <location evidence="1">Cell outer membrane</location>
    </subcellularLocation>
</comment>
<keyword evidence="5" id="KW-0812">Transmembrane</keyword>
<dbReference type="PANTHER" id="PTHR12815:SF47">
    <property type="entry name" value="TRANSLOCATION AND ASSEMBLY MODULE SUBUNIT TAMA"/>
    <property type="match status" value="1"/>
</dbReference>
<keyword evidence="4" id="KW-1134">Transmembrane beta strand</keyword>
<accession>A0A2U2AKX9</accession>
<dbReference type="Gene3D" id="2.40.160.50">
    <property type="entry name" value="membrane protein fhac: a member of the omp85/tpsb transporter family"/>
    <property type="match status" value="1"/>
</dbReference>
<reference evidence="14" key="1">
    <citation type="journal article" date="2018" name="Genome Announc.">
        <title>Ignatzschineria cameli sp. nov., isolated from necrotic foot tissue of dromedaries (Camelus dromedarius) and associated maggots (Wohlfahrtia species) in Dubai.</title>
        <authorList>
            <person name="Tsang C.C."/>
            <person name="Tang J.Y."/>
            <person name="Fong J.Y."/>
            <person name="Kinne J."/>
            <person name="Lee H.H."/>
            <person name="Joseph M."/>
            <person name="Jose S."/>
            <person name="Schuster R.K."/>
            <person name="Tang Y."/>
            <person name="Sivakumar S."/>
            <person name="Chen J.H."/>
            <person name="Teng J.L."/>
            <person name="Lau S.K."/>
            <person name="Wernery U."/>
            <person name="Woo P.C."/>
        </authorList>
    </citation>
    <scope>NUCLEOTIDE SEQUENCE</scope>
    <source>
        <strain evidence="14">UAE-HKU57</strain>
        <strain evidence="15">UAE-HKU58</strain>
    </source>
</reference>
<reference evidence="16 17" key="2">
    <citation type="submission" date="2018-05" db="EMBL/GenBank/DDBJ databases">
        <title>Ignatzschineria dubaiensis sp. nov., isolated from necrotic foot tissues of dromedaries (Camelus dromedarius) and associated maggots in Dubai, United Arab Emirates.</title>
        <authorList>
            <person name="Tsang C.C."/>
            <person name="Tang J.Y.M."/>
            <person name="Fong J.Y.H."/>
            <person name="Kinne J."/>
            <person name="Lee H.H."/>
            <person name="Joseph M."/>
            <person name="Jose S."/>
            <person name="Schuster R.K."/>
            <person name="Tang Y."/>
            <person name="Sivakumar S."/>
            <person name="Chen J.H.K."/>
            <person name="Teng J.L.L."/>
            <person name="Lau S.K.P."/>
            <person name="Wernery U."/>
            <person name="Woo P.C.Y."/>
        </authorList>
    </citation>
    <scope>NUCLEOTIDE SEQUENCE [LARGE SCALE GENOMIC DNA]</scope>
    <source>
        <strain evidence="16">UAE-HKU57</strain>
        <strain evidence="17">UAE-HKU58</strain>
    </source>
</reference>
<evidence type="ECO:0000256" key="7">
    <source>
        <dbReference type="ARBA" id="ARBA00023136"/>
    </source>
</evidence>
<feature type="domain" description="TamA POTRA" evidence="13">
    <location>
        <begin position="29"/>
        <end position="107"/>
    </location>
</feature>
<keyword evidence="7" id="KW-0472">Membrane</keyword>
<dbReference type="RefSeq" id="WP_109202410.1">
    <property type="nucleotide sequence ID" value="NZ_QEWS01000019.1"/>
</dbReference>
<evidence type="ECO:0000256" key="3">
    <source>
        <dbReference type="ARBA" id="ARBA00015419"/>
    </source>
</evidence>
<evidence type="ECO:0000256" key="2">
    <source>
        <dbReference type="ARBA" id="ARBA00010248"/>
    </source>
</evidence>
<dbReference type="AlphaFoldDB" id="A0A2U2AKX9"/>